<dbReference type="AlphaFoldDB" id="X1P4K1"/>
<sequence length="32" mass="3843">KDFASADTIRDKLEQIGIVLEDKPKRTEWRRK</sequence>
<evidence type="ECO:0000259" key="1">
    <source>
        <dbReference type="Pfam" id="PF23493"/>
    </source>
</evidence>
<dbReference type="GO" id="GO:0004812">
    <property type="term" value="F:aminoacyl-tRNA ligase activity"/>
    <property type="evidence" value="ECO:0007669"/>
    <property type="project" value="InterPro"/>
</dbReference>
<dbReference type="SUPFAM" id="SSF47323">
    <property type="entry name" value="Anticodon-binding domain of a subclass of class I aminoacyl-tRNA synthetases"/>
    <property type="match status" value="1"/>
</dbReference>
<dbReference type="Gene3D" id="1.20.120.1910">
    <property type="entry name" value="Cysteine-tRNA ligase, C-terminal anti-codon recognition domain"/>
    <property type="match status" value="1"/>
</dbReference>
<organism evidence="2">
    <name type="scientific">marine sediment metagenome</name>
    <dbReference type="NCBI Taxonomy" id="412755"/>
    <lineage>
        <taxon>unclassified sequences</taxon>
        <taxon>metagenomes</taxon>
        <taxon>ecological metagenomes</taxon>
    </lineage>
</organism>
<accession>X1P4K1</accession>
<dbReference type="Pfam" id="PF23493">
    <property type="entry name" value="CysS_C"/>
    <property type="match status" value="1"/>
</dbReference>
<feature type="domain" description="Cysteinyl-tRNA ligase anticodon binding" evidence="1">
    <location>
        <begin position="1"/>
        <end position="30"/>
    </location>
</feature>
<dbReference type="GO" id="GO:0005524">
    <property type="term" value="F:ATP binding"/>
    <property type="evidence" value="ECO:0007669"/>
    <property type="project" value="InterPro"/>
</dbReference>
<dbReference type="EMBL" id="BARV01036130">
    <property type="protein sequence ID" value="GAI50783.1"/>
    <property type="molecule type" value="Genomic_DNA"/>
</dbReference>
<evidence type="ECO:0000313" key="2">
    <source>
        <dbReference type="EMBL" id="GAI50783.1"/>
    </source>
</evidence>
<gene>
    <name evidence="2" type="ORF">S06H3_56201</name>
</gene>
<dbReference type="InterPro" id="IPR009080">
    <property type="entry name" value="tRNAsynth_Ia_anticodon-bd"/>
</dbReference>
<dbReference type="GO" id="GO:0006418">
    <property type="term" value="P:tRNA aminoacylation for protein translation"/>
    <property type="evidence" value="ECO:0007669"/>
    <property type="project" value="InterPro"/>
</dbReference>
<proteinExistence type="predicted"/>
<protein>
    <recommendedName>
        <fullName evidence="1">Cysteinyl-tRNA ligase anticodon binding domain-containing protein</fullName>
    </recommendedName>
</protein>
<feature type="non-terminal residue" evidence="2">
    <location>
        <position position="1"/>
    </location>
</feature>
<name>X1P4K1_9ZZZZ</name>
<reference evidence="2" key="1">
    <citation type="journal article" date="2014" name="Front. Microbiol.">
        <title>High frequency of phylogenetically diverse reductive dehalogenase-homologous genes in deep subseafloor sedimentary metagenomes.</title>
        <authorList>
            <person name="Kawai M."/>
            <person name="Futagami T."/>
            <person name="Toyoda A."/>
            <person name="Takaki Y."/>
            <person name="Nishi S."/>
            <person name="Hori S."/>
            <person name="Arai W."/>
            <person name="Tsubouchi T."/>
            <person name="Morono Y."/>
            <person name="Uchiyama I."/>
            <person name="Ito T."/>
            <person name="Fujiyama A."/>
            <person name="Inagaki F."/>
            <person name="Takami H."/>
        </authorList>
    </citation>
    <scope>NUCLEOTIDE SEQUENCE</scope>
    <source>
        <strain evidence="2">Expedition CK06-06</strain>
    </source>
</reference>
<dbReference type="InterPro" id="IPR056411">
    <property type="entry name" value="CysS_C"/>
</dbReference>
<comment type="caution">
    <text evidence="2">The sequence shown here is derived from an EMBL/GenBank/DDBJ whole genome shotgun (WGS) entry which is preliminary data.</text>
</comment>